<protein>
    <recommendedName>
        <fullName evidence="3">Outer membrane protein beta-barrel domain-containing protein</fullName>
    </recommendedName>
</protein>
<reference evidence="1 2" key="1">
    <citation type="submission" date="2014-09" db="EMBL/GenBank/DDBJ databases">
        <title>Sporocytophaga myxococcoides PG-01 genome sequencing.</title>
        <authorList>
            <person name="Liu L."/>
            <person name="Gao P.J."/>
            <person name="Chen G.J."/>
            <person name="Wang L.S."/>
        </authorList>
    </citation>
    <scope>NUCLEOTIDE SEQUENCE [LARGE SCALE GENOMIC DNA]</scope>
    <source>
        <strain evidence="1 2">PG-01</strain>
    </source>
</reference>
<gene>
    <name evidence="1" type="ORF">MYP_4102</name>
</gene>
<dbReference type="OrthoDB" id="9820724at2"/>
<dbReference type="EMBL" id="BBLT01000010">
    <property type="protein sequence ID" value="GAL86872.1"/>
    <property type="molecule type" value="Genomic_DNA"/>
</dbReference>
<dbReference type="RefSeq" id="WP_045467439.1">
    <property type="nucleotide sequence ID" value="NZ_BBLT01000010.1"/>
</dbReference>
<sequence>MKRFGFVLWFFLIAISSVAGDQLVGLTSRVKGRDMFNDGVYLHFGIGLPRLDYLGKGRLFQGIQPSFEFGSQHMLSKGSNLAIGLNISWVTIATSIRDGEDVFGWDLNLGLIRFGPMLSAKLDENTAFDFYFNVSPTAKFNFFSYDDQGYAYLYYGALWVPGLKFRHQKLVVGAEVNFGTLFIDDLDKEDDPVYKKASYFNPKLFIGLKF</sequence>
<proteinExistence type="predicted"/>
<accession>A0A098LKL7</accession>
<evidence type="ECO:0000313" key="2">
    <source>
        <dbReference type="Proteomes" id="UP000030185"/>
    </source>
</evidence>
<comment type="caution">
    <text evidence="1">The sequence shown here is derived from an EMBL/GenBank/DDBJ whole genome shotgun (WGS) entry which is preliminary data.</text>
</comment>
<evidence type="ECO:0000313" key="1">
    <source>
        <dbReference type="EMBL" id="GAL86872.1"/>
    </source>
</evidence>
<organism evidence="1 2">
    <name type="scientific">Sporocytophaga myxococcoides</name>
    <dbReference type="NCBI Taxonomy" id="153721"/>
    <lineage>
        <taxon>Bacteria</taxon>
        <taxon>Pseudomonadati</taxon>
        <taxon>Bacteroidota</taxon>
        <taxon>Cytophagia</taxon>
        <taxon>Cytophagales</taxon>
        <taxon>Cytophagaceae</taxon>
        <taxon>Sporocytophaga</taxon>
    </lineage>
</organism>
<evidence type="ECO:0008006" key="3">
    <source>
        <dbReference type="Google" id="ProtNLM"/>
    </source>
</evidence>
<name>A0A098LKL7_9BACT</name>
<dbReference type="Proteomes" id="UP000030185">
    <property type="component" value="Unassembled WGS sequence"/>
</dbReference>
<keyword evidence="2" id="KW-1185">Reference proteome</keyword>
<dbReference type="AlphaFoldDB" id="A0A098LKL7"/>